<evidence type="ECO:0000313" key="3">
    <source>
        <dbReference type="Proteomes" id="UP000269097"/>
    </source>
</evidence>
<accession>A0A3G3K3N4</accession>
<dbReference type="Pfam" id="PF13200">
    <property type="entry name" value="DUF4015"/>
    <property type="match status" value="1"/>
</dbReference>
<dbReference type="PANTHER" id="PTHR43405">
    <property type="entry name" value="GLYCOSYL HYDROLASE DIGH"/>
    <property type="match status" value="1"/>
</dbReference>
<evidence type="ECO:0000313" key="2">
    <source>
        <dbReference type="EMBL" id="AYQ74647.1"/>
    </source>
</evidence>
<feature type="domain" description="DUF4015" evidence="1">
    <location>
        <begin position="82"/>
        <end position="401"/>
    </location>
</feature>
<gene>
    <name evidence="2" type="ORF">EAV92_20005</name>
</gene>
<dbReference type="InterPro" id="IPR017853">
    <property type="entry name" value="GH"/>
</dbReference>
<reference evidence="2 3" key="1">
    <citation type="submission" date="2018-10" db="EMBL/GenBank/DDBJ databases">
        <title>Genome Sequence of Cohnella sp.</title>
        <authorList>
            <person name="Srinivasan S."/>
            <person name="Kim M.K."/>
        </authorList>
    </citation>
    <scope>NUCLEOTIDE SEQUENCE [LARGE SCALE GENOMIC DNA]</scope>
    <source>
        <strain evidence="2 3">18JY8-7</strain>
    </source>
</reference>
<dbReference type="InterPro" id="IPR025275">
    <property type="entry name" value="DUF4015"/>
</dbReference>
<protein>
    <submittedName>
        <fullName evidence="2">GTP-binding protein</fullName>
    </submittedName>
</protein>
<organism evidence="2 3">
    <name type="scientific">Cohnella candidum</name>
    <dbReference type="NCBI Taxonomy" id="2674991"/>
    <lineage>
        <taxon>Bacteria</taxon>
        <taxon>Bacillati</taxon>
        <taxon>Bacillota</taxon>
        <taxon>Bacilli</taxon>
        <taxon>Bacillales</taxon>
        <taxon>Paenibacillaceae</taxon>
        <taxon>Cohnella</taxon>
    </lineage>
</organism>
<evidence type="ECO:0000259" key="1">
    <source>
        <dbReference type="Pfam" id="PF13200"/>
    </source>
</evidence>
<dbReference type="EMBL" id="CP033433">
    <property type="protein sequence ID" value="AYQ74647.1"/>
    <property type="molecule type" value="Genomic_DNA"/>
</dbReference>
<dbReference type="KEGG" id="coh:EAV92_20005"/>
<name>A0A3G3K3N4_9BACL</name>
<dbReference type="InterPro" id="IPR052177">
    <property type="entry name" value="Divisome_Glycosyl_Hydrolase"/>
</dbReference>
<dbReference type="AlphaFoldDB" id="A0A3G3K3N4"/>
<dbReference type="Proteomes" id="UP000269097">
    <property type="component" value="Chromosome"/>
</dbReference>
<dbReference type="PANTHER" id="PTHR43405:SF1">
    <property type="entry name" value="GLYCOSYL HYDROLASE DIGH"/>
    <property type="match status" value="1"/>
</dbReference>
<keyword evidence="3" id="KW-1185">Reference proteome</keyword>
<sequence length="404" mass="44693">MPTPTARNLLILVVFVFTALVLPGCTREDGPDLAEPVASKGTTVSQPVRFTVKSKTTDLQRRIAIGAAAPFVPNPPRQSVRGIYVSTFAALSGSKMKSIHALLNNTELNAVVLDVNSGARLLSLTRTSDAKRFVRSETPAARRLRAVVRDLKSRRVYVIARIVSFKDSEAALARPDLALKRKDGTVWTDRRGHAWLDPYNEEAWAYPAALAQEAAAAGFDEVQFDYVRFPDIAANRDREIAYPYSRGRSKSEAIRQFLRYAAGEAHARGLRVSADVFGMVGSTTSDMGIGQRWVDLAPVSDVLSPMVYPSHYNNGTWGIPNPDLTPGPIVTKAMQDASKRNKVLRRQGKKPADVRPWLQGFTASWVQPHQVYGPDQIREQIRAAKQAGFPSYLIWNSSSRYPVF</sequence>
<dbReference type="Gene3D" id="3.20.20.80">
    <property type="entry name" value="Glycosidases"/>
    <property type="match status" value="1"/>
</dbReference>
<proteinExistence type="predicted"/>
<dbReference type="SUPFAM" id="SSF51445">
    <property type="entry name" value="(Trans)glycosidases"/>
    <property type="match status" value="1"/>
</dbReference>
<dbReference type="RefSeq" id="WP_123042727.1">
    <property type="nucleotide sequence ID" value="NZ_CP033433.1"/>
</dbReference>